<protein>
    <submittedName>
        <fullName evidence="1">Uncharacterized protein</fullName>
    </submittedName>
</protein>
<sequence length="269" mass="29356">MPLLLRSALVENRVLSVSGGGGGGSPLEVNALLFTPLTTVPEIHTQAKRNPAEVPLPPAKQEQDCSFMARPVISDTVRNSIRLETHPLGILCLLICAPAPNAQDGKTIVISERPFLPPKSRGHVFMTSLPKIQTGTPGPLLLREHEEGLRGNSQAPGTFQEGTMGRHTCAALPDLLTSPQLDFGLNLFFQTKKQWWSHLFHAVLESQLNLGCRQNSFRLPDLWFCSIDSIRQPAAWPHVLLCDLGTTGCLPRPNTLLSAPVSWRGFTPG</sequence>
<evidence type="ECO:0000313" key="1">
    <source>
        <dbReference type="EMBL" id="KAF6119833.1"/>
    </source>
</evidence>
<dbReference type="EMBL" id="JABVXQ010000003">
    <property type="protein sequence ID" value="KAF6119833.1"/>
    <property type="molecule type" value="Genomic_DNA"/>
</dbReference>
<gene>
    <name evidence="1" type="ORF">HJG60_010219</name>
</gene>
<dbReference type="AlphaFoldDB" id="A0A834AYY8"/>
<name>A0A834AYY8_9CHIR</name>
<dbReference type="Proteomes" id="UP000664940">
    <property type="component" value="Unassembled WGS sequence"/>
</dbReference>
<proteinExistence type="predicted"/>
<organism evidence="1 2">
    <name type="scientific">Phyllostomus discolor</name>
    <name type="common">pale spear-nosed bat</name>
    <dbReference type="NCBI Taxonomy" id="89673"/>
    <lineage>
        <taxon>Eukaryota</taxon>
        <taxon>Metazoa</taxon>
        <taxon>Chordata</taxon>
        <taxon>Craniata</taxon>
        <taxon>Vertebrata</taxon>
        <taxon>Euteleostomi</taxon>
        <taxon>Mammalia</taxon>
        <taxon>Eutheria</taxon>
        <taxon>Laurasiatheria</taxon>
        <taxon>Chiroptera</taxon>
        <taxon>Yangochiroptera</taxon>
        <taxon>Phyllostomidae</taxon>
        <taxon>Phyllostominae</taxon>
        <taxon>Phyllostomus</taxon>
    </lineage>
</organism>
<evidence type="ECO:0000313" key="2">
    <source>
        <dbReference type="Proteomes" id="UP000664940"/>
    </source>
</evidence>
<accession>A0A834AYY8</accession>
<reference evidence="1 2" key="1">
    <citation type="journal article" date="2020" name="Nature">
        <title>Six reference-quality genomes reveal evolution of bat adaptations.</title>
        <authorList>
            <person name="Jebb D."/>
            <person name="Huang Z."/>
            <person name="Pippel M."/>
            <person name="Hughes G.M."/>
            <person name="Lavrichenko K."/>
            <person name="Devanna P."/>
            <person name="Winkler S."/>
            <person name="Jermiin L.S."/>
            <person name="Skirmuntt E.C."/>
            <person name="Katzourakis A."/>
            <person name="Burkitt-Gray L."/>
            <person name="Ray D.A."/>
            <person name="Sullivan K.A.M."/>
            <person name="Roscito J.G."/>
            <person name="Kirilenko B.M."/>
            <person name="Davalos L.M."/>
            <person name="Corthals A.P."/>
            <person name="Power M.L."/>
            <person name="Jones G."/>
            <person name="Ransome R.D."/>
            <person name="Dechmann D.K.N."/>
            <person name="Locatelli A.G."/>
            <person name="Puechmaille S.J."/>
            <person name="Fedrigo O."/>
            <person name="Jarvis E.D."/>
            <person name="Hiller M."/>
            <person name="Vernes S.C."/>
            <person name="Myers E.W."/>
            <person name="Teeling E.C."/>
        </authorList>
    </citation>
    <scope>NUCLEOTIDE SEQUENCE [LARGE SCALE GENOMIC DNA]</scope>
    <source>
        <strain evidence="1">Bat1K_MPI-CBG_1</strain>
    </source>
</reference>
<comment type="caution">
    <text evidence="1">The sequence shown here is derived from an EMBL/GenBank/DDBJ whole genome shotgun (WGS) entry which is preliminary data.</text>
</comment>